<reference evidence="2" key="1">
    <citation type="submission" date="2011-04" db="EMBL/GenBank/DDBJ databases">
        <title>Complete sequence of Cellvibrio gilvus ATCC 13127.</title>
        <authorList>
            <person name="Lucas S."/>
            <person name="Han J."/>
            <person name="Lapidus A."/>
            <person name="Cheng J.-F."/>
            <person name="Goodwin L."/>
            <person name="Pitluck S."/>
            <person name="Peters L."/>
            <person name="Munk A."/>
            <person name="Detter J.C."/>
            <person name="Han C."/>
            <person name="Tapia R."/>
            <person name="Land M."/>
            <person name="Hauser L."/>
            <person name="Kyrpides N."/>
            <person name="Ivanova N."/>
            <person name="Ovchinnikova G."/>
            <person name="Pagani I."/>
            <person name="Mead D."/>
            <person name="Brumm P."/>
            <person name="Woyke T."/>
        </authorList>
    </citation>
    <scope>NUCLEOTIDE SEQUENCE [LARGE SCALE GENOMIC DNA]</scope>
    <source>
        <strain evidence="2">ATCC 13127 / NRRL B-14078</strain>
    </source>
</reference>
<dbReference type="KEGG" id="cga:Celgi_0904"/>
<dbReference type="EMBL" id="CP002665">
    <property type="protein sequence ID" value="AEI11423.1"/>
    <property type="molecule type" value="Genomic_DNA"/>
</dbReference>
<keyword evidence="2" id="KW-1185">Reference proteome</keyword>
<dbReference type="STRING" id="593907.Celgi_0904"/>
<dbReference type="eggNOG" id="ENOG5033FCI">
    <property type="taxonomic scope" value="Bacteria"/>
</dbReference>
<dbReference type="AlphaFoldDB" id="F8A004"/>
<organism evidence="1 2">
    <name type="scientific">Cellulomonas gilvus (strain ATCC 13127 / NRRL B-14078)</name>
    <name type="common">Cellvibrio gilvus</name>
    <dbReference type="NCBI Taxonomy" id="593907"/>
    <lineage>
        <taxon>Bacteria</taxon>
        <taxon>Bacillati</taxon>
        <taxon>Actinomycetota</taxon>
        <taxon>Actinomycetes</taxon>
        <taxon>Micrococcales</taxon>
        <taxon>Cellulomonadaceae</taxon>
        <taxon>Cellulomonas</taxon>
    </lineage>
</organism>
<dbReference type="HOGENOM" id="CLU_150045_0_0_11"/>
<evidence type="ECO:0000313" key="1">
    <source>
        <dbReference type="EMBL" id="AEI11423.1"/>
    </source>
</evidence>
<protein>
    <submittedName>
        <fullName evidence="1">Uncharacterized protein</fullName>
    </submittedName>
</protein>
<accession>F8A004</accession>
<sequence>MLAQGTYDADYLAGCRAQIGADIAAFDNARIDAQGSEDVLGDLELSYFAALLLSLEMRFVDRPRDVEGTDGNPLNEVRVIARSLMTNGGRMLADASLPLDPARTVLGLRPGDDIQLRYDDFVRLSDAFFTELEARYSPE</sequence>
<gene>
    <name evidence="1" type="ordered locus">Celgi_0904</name>
</gene>
<dbReference type="Proteomes" id="UP000000485">
    <property type="component" value="Chromosome"/>
</dbReference>
<name>F8A004_CELGA</name>
<proteinExistence type="predicted"/>
<evidence type="ECO:0000313" key="2">
    <source>
        <dbReference type="Proteomes" id="UP000000485"/>
    </source>
</evidence>